<evidence type="ECO:0000256" key="3">
    <source>
        <dbReference type="ARBA" id="ARBA00022475"/>
    </source>
</evidence>
<dbReference type="PIRSF" id="PIRSF006060">
    <property type="entry name" value="AA_transporter"/>
    <property type="match status" value="1"/>
</dbReference>
<protein>
    <submittedName>
        <fullName evidence="8">Amino acid permease</fullName>
    </submittedName>
</protein>
<evidence type="ECO:0000313" key="9">
    <source>
        <dbReference type="Proteomes" id="UP001147148"/>
    </source>
</evidence>
<keyword evidence="2" id="KW-0813">Transport</keyword>
<keyword evidence="6 7" id="KW-0472">Membrane</keyword>
<keyword evidence="3" id="KW-1003">Cell membrane</keyword>
<dbReference type="EMBL" id="JAPDSH010000008">
    <property type="protein sequence ID" value="MDF0480591.1"/>
    <property type="molecule type" value="Genomic_DNA"/>
</dbReference>
<feature type="transmembrane region" description="Helical" evidence="7">
    <location>
        <begin position="91"/>
        <end position="116"/>
    </location>
</feature>
<dbReference type="PANTHER" id="PTHR42770:SF15">
    <property type="entry name" value="GLUTAMATE_GAMMA-AMINOBUTYRATE ANTIPORTER-RELATED"/>
    <property type="match status" value="1"/>
</dbReference>
<name>A0ABT5X3K9_9ENTE</name>
<feature type="transmembrane region" description="Helical" evidence="7">
    <location>
        <begin position="159"/>
        <end position="182"/>
    </location>
</feature>
<evidence type="ECO:0000256" key="5">
    <source>
        <dbReference type="ARBA" id="ARBA00022989"/>
    </source>
</evidence>
<feature type="transmembrane region" description="Helical" evidence="7">
    <location>
        <begin position="238"/>
        <end position="261"/>
    </location>
</feature>
<organism evidence="8 9">
    <name type="scientific">Vagococcus proximus</name>
    <dbReference type="NCBI Taxonomy" id="2991417"/>
    <lineage>
        <taxon>Bacteria</taxon>
        <taxon>Bacillati</taxon>
        <taxon>Bacillota</taxon>
        <taxon>Bacilli</taxon>
        <taxon>Lactobacillales</taxon>
        <taxon>Enterococcaceae</taxon>
        <taxon>Vagococcus</taxon>
    </lineage>
</organism>
<dbReference type="PANTHER" id="PTHR42770">
    <property type="entry name" value="AMINO ACID TRANSPORTER-RELATED"/>
    <property type="match status" value="1"/>
</dbReference>
<accession>A0ABT5X3K9</accession>
<evidence type="ECO:0000256" key="6">
    <source>
        <dbReference type="ARBA" id="ARBA00023136"/>
    </source>
</evidence>
<dbReference type="InterPro" id="IPR050367">
    <property type="entry name" value="APC_superfamily"/>
</dbReference>
<proteinExistence type="predicted"/>
<feature type="transmembrane region" description="Helical" evidence="7">
    <location>
        <begin position="291"/>
        <end position="312"/>
    </location>
</feature>
<feature type="transmembrane region" description="Helical" evidence="7">
    <location>
        <begin position="37"/>
        <end position="58"/>
    </location>
</feature>
<feature type="transmembrane region" description="Helical" evidence="7">
    <location>
        <begin position="447"/>
        <end position="470"/>
    </location>
</feature>
<feature type="transmembrane region" description="Helical" evidence="7">
    <location>
        <begin position="202"/>
        <end position="226"/>
    </location>
</feature>
<evidence type="ECO:0000256" key="1">
    <source>
        <dbReference type="ARBA" id="ARBA00004651"/>
    </source>
</evidence>
<keyword evidence="9" id="KW-1185">Reference proteome</keyword>
<feature type="transmembrane region" description="Helical" evidence="7">
    <location>
        <begin position="342"/>
        <end position="361"/>
    </location>
</feature>
<evidence type="ECO:0000256" key="4">
    <source>
        <dbReference type="ARBA" id="ARBA00022692"/>
    </source>
</evidence>
<evidence type="ECO:0000256" key="2">
    <source>
        <dbReference type="ARBA" id="ARBA00022448"/>
    </source>
</evidence>
<dbReference type="Pfam" id="PF13520">
    <property type="entry name" value="AA_permease_2"/>
    <property type="match status" value="1"/>
</dbReference>
<feature type="transmembrane region" description="Helical" evidence="7">
    <location>
        <begin position="128"/>
        <end position="147"/>
    </location>
</feature>
<sequence length="481" mass="53905">MREIENKKYISWPVLAFMAFSTVIGFDDLIYNFKNQGLGVITSWIILLSLYMIPYSLMVGQLGSTFNKEGGGLSSWLRGTKGDAWGYFTAWTYWAAMVPYVVESANAVVVGIGWMINGDNSLADQLTTSKFALLTFVVFVIFVFIQLKVKNLLEILGTIGGAAMFIMCILFIVMALASLMMPGTKMATQPMELRTFVPKFNLHYLTTVALLIYAINGSELVAPYVTRMKKPAKEFPKAMIFLTIMAAVLTIFGSFSLGIFFDANNLPHDLKMNGSYYAFLALGERYGLGKILMYLYALISVTYMSALLAVLLDAMTRMLISDTGEKYMPKALLKKNERGLPVNGYLLTAGLSAFILILPIFGLKNINLIFDWLLQLNGIISPFVTCWIFYAFMQIRKNSQKYKAEYIFIKNDKIAYLIGFWCLAITFAASIFGMIPQGNPSTFEWKYTLAINILAPTVLIGLGGVMPWLASRERKKEQTNL</sequence>
<keyword evidence="5 7" id="KW-1133">Transmembrane helix</keyword>
<reference evidence="8" key="1">
    <citation type="submission" date="2022-10" db="EMBL/GenBank/DDBJ databases">
        <title>Vagococcus sp. isolated from poultry meat.</title>
        <authorList>
            <person name="Johansson P."/>
            <person name="Bjorkroth J."/>
        </authorList>
    </citation>
    <scope>NUCLEOTIDE SEQUENCE</scope>
    <source>
        <strain evidence="8">PNs007</strain>
    </source>
</reference>
<comment type="caution">
    <text evidence="8">The sequence shown here is derived from an EMBL/GenBank/DDBJ whole genome shotgun (WGS) entry which is preliminary data.</text>
</comment>
<evidence type="ECO:0000256" key="7">
    <source>
        <dbReference type="SAM" id="Phobius"/>
    </source>
</evidence>
<gene>
    <name evidence="8" type="ORF">OL233_09875</name>
</gene>
<comment type="subcellular location">
    <subcellularLocation>
        <location evidence="1">Cell membrane</location>
        <topology evidence="1">Multi-pass membrane protein</topology>
    </subcellularLocation>
</comment>
<dbReference type="Gene3D" id="1.20.1740.10">
    <property type="entry name" value="Amino acid/polyamine transporter I"/>
    <property type="match status" value="1"/>
</dbReference>
<keyword evidence="4 7" id="KW-0812">Transmembrane</keyword>
<feature type="transmembrane region" description="Helical" evidence="7">
    <location>
        <begin position="373"/>
        <end position="393"/>
    </location>
</feature>
<dbReference type="InterPro" id="IPR002293">
    <property type="entry name" value="AA/rel_permease1"/>
</dbReference>
<dbReference type="Proteomes" id="UP001147148">
    <property type="component" value="Unassembled WGS sequence"/>
</dbReference>
<dbReference type="RefSeq" id="WP_275472146.1">
    <property type="nucleotide sequence ID" value="NZ_JAPDSH010000008.1"/>
</dbReference>
<feature type="transmembrane region" description="Helical" evidence="7">
    <location>
        <begin position="12"/>
        <end position="31"/>
    </location>
</feature>
<evidence type="ECO:0000313" key="8">
    <source>
        <dbReference type="EMBL" id="MDF0480591.1"/>
    </source>
</evidence>
<feature type="transmembrane region" description="Helical" evidence="7">
    <location>
        <begin position="414"/>
        <end position="435"/>
    </location>
</feature>